<sequence length="317" mass="37177">MRDSSKTQVILLVADPQIQGYQDEKSFPIGSFARWDIDRYLSQTFGLAYSYCKPDVVIFLGDLMDEGSKATTLEYKYYYYRVQSIFSAAKYTKKIYVPGDNDVGGEYRDMRTEKKVDRFVKHFEELLGIVKFGFVDYIKLDLRTHDSYSEDRQQFAERHRFQVTSPVKILVGHETVSPKLKMHVYPILKLLKPQLIFSAHWHKSNLFECSDCMMNDDDHWSVHRRDISNVEGYLNINLTGKYSLTEIMVPTCSYRMGEENMGYGVAIIDSDLNMKYTVLWLPQRYLLLYMYLFVGGVVLLFNILVVICFEMGKRKRR</sequence>
<dbReference type="Proteomes" id="UP001217089">
    <property type="component" value="Unassembled WGS sequence"/>
</dbReference>
<evidence type="ECO:0000313" key="8">
    <source>
        <dbReference type="Proteomes" id="UP001217089"/>
    </source>
</evidence>
<evidence type="ECO:0000256" key="4">
    <source>
        <dbReference type="ARBA" id="ARBA00023136"/>
    </source>
</evidence>
<accession>A0ABQ9FNJ7</accession>
<dbReference type="PANTHER" id="PTHR13315:SF4">
    <property type="entry name" value="METALLOPHOSPHOESTERASE, ISOFORM E"/>
    <property type="match status" value="1"/>
</dbReference>
<dbReference type="Gene3D" id="3.60.21.10">
    <property type="match status" value="1"/>
</dbReference>
<keyword evidence="8" id="KW-1185">Reference proteome</keyword>
<dbReference type="InterPro" id="IPR004843">
    <property type="entry name" value="Calcineurin-like_PHP"/>
</dbReference>
<organism evidence="7 8">
    <name type="scientific">Tegillarca granosa</name>
    <name type="common">Malaysian cockle</name>
    <name type="synonym">Anadara granosa</name>
    <dbReference type="NCBI Taxonomy" id="220873"/>
    <lineage>
        <taxon>Eukaryota</taxon>
        <taxon>Metazoa</taxon>
        <taxon>Spiralia</taxon>
        <taxon>Lophotrochozoa</taxon>
        <taxon>Mollusca</taxon>
        <taxon>Bivalvia</taxon>
        <taxon>Autobranchia</taxon>
        <taxon>Pteriomorphia</taxon>
        <taxon>Arcoida</taxon>
        <taxon>Arcoidea</taxon>
        <taxon>Arcidae</taxon>
        <taxon>Tegillarca</taxon>
    </lineage>
</organism>
<comment type="caution">
    <text evidence="7">The sequence shown here is derived from an EMBL/GenBank/DDBJ whole genome shotgun (WGS) entry which is preliminary data.</text>
</comment>
<feature type="domain" description="Calcineurin-like phosphoesterase" evidence="6">
    <location>
        <begin position="52"/>
        <end position="203"/>
    </location>
</feature>
<comment type="subcellular location">
    <subcellularLocation>
        <location evidence="1">Membrane</location>
        <topology evidence="1">Multi-pass membrane protein</topology>
    </subcellularLocation>
</comment>
<dbReference type="PANTHER" id="PTHR13315">
    <property type="entry name" value="METALLO PHOSPHOESTERASE RELATED"/>
    <property type="match status" value="1"/>
</dbReference>
<dbReference type="SUPFAM" id="SSF56300">
    <property type="entry name" value="Metallo-dependent phosphatases"/>
    <property type="match status" value="1"/>
</dbReference>
<dbReference type="InterPro" id="IPR033308">
    <property type="entry name" value="PGAP5/Cdc1/Ted1"/>
</dbReference>
<feature type="transmembrane region" description="Helical" evidence="5">
    <location>
        <begin position="286"/>
        <end position="309"/>
    </location>
</feature>
<proteinExistence type="predicted"/>
<evidence type="ECO:0000313" key="7">
    <source>
        <dbReference type="EMBL" id="KAJ8318830.1"/>
    </source>
</evidence>
<gene>
    <name evidence="7" type="ORF">KUTeg_003921</name>
</gene>
<protein>
    <recommendedName>
        <fullName evidence="6">Calcineurin-like phosphoesterase domain-containing protein</fullName>
    </recommendedName>
</protein>
<evidence type="ECO:0000256" key="1">
    <source>
        <dbReference type="ARBA" id="ARBA00004141"/>
    </source>
</evidence>
<keyword evidence="2 5" id="KW-0812">Transmembrane</keyword>
<evidence type="ECO:0000256" key="5">
    <source>
        <dbReference type="SAM" id="Phobius"/>
    </source>
</evidence>
<evidence type="ECO:0000259" key="6">
    <source>
        <dbReference type="Pfam" id="PF00149"/>
    </source>
</evidence>
<keyword evidence="3 5" id="KW-1133">Transmembrane helix</keyword>
<dbReference type="InterPro" id="IPR029052">
    <property type="entry name" value="Metallo-depent_PP-like"/>
</dbReference>
<keyword evidence="4 5" id="KW-0472">Membrane</keyword>
<dbReference type="EMBL" id="JARBDR010000214">
    <property type="protein sequence ID" value="KAJ8318830.1"/>
    <property type="molecule type" value="Genomic_DNA"/>
</dbReference>
<evidence type="ECO:0000256" key="3">
    <source>
        <dbReference type="ARBA" id="ARBA00022989"/>
    </source>
</evidence>
<name>A0ABQ9FNJ7_TEGGR</name>
<evidence type="ECO:0000256" key="2">
    <source>
        <dbReference type="ARBA" id="ARBA00022692"/>
    </source>
</evidence>
<reference evidence="7 8" key="1">
    <citation type="submission" date="2022-12" db="EMBL/GenBank/DDBJ databases">
        <title>Chromosome-level genome of Tegillarca granosa.</title>
        <authorList>
            <person name="Kim J."/>
        </authorList>
    </citation>
    <scope>NUCLEOTIDE SEQUENCE [LARGE SCALE GENOMIC DNA]</scope>
    <source>
        <strain evidence="7">Teg-2019</strain>
        <tissue evidence="7">Adductor muscle</tissue>
    </source>
</reference>
<dbReference type="Pfam" id="PF00149">
    <property type="entry name" value="Metallophos"/>
    <property type="match status" value="1"/>
</dbReference>